<comment type="subcellular location">
    <subcellularLocation>
        <location evidence="1">Endoplasmic reticulum membrane</location>
        <topology evidence="1">Single-pass type II membrane protein</topology>
    </subcellularLocation>
</comment>
<evidence type="ECO:0000256" key="6">
    <source>
        <dbReference type="ARBA" id="ARBA00022692"/>
    </source>
</evidence>
<evidence type="ECO:0000256" key="9">
    <source>
        <dbReference type="ARBA" id="ARBA00022989"/>
    </source>
</evidence>
<dbReference type="GO" id="GO:0016757">
    <property type="term" value="F:glycosyltransferase activity"/>
    <property type="evidence" value="ECO:0007669"/>
    <property type="project" value="UniProtKB-KW"/>
</dbReference>
<keyword evidence="9" id="KW-1133">Transmembrane helix</keyword>
<keyword evidence="7" id="KW-0256">Endoplasmic reticulum</keyword>
<dbReference type="PANTHER" id="PTHR48261:SF3">
    <property type="entry name" value="EXOSTOSIN GLYCOSYLTRANSFERASE 1"/>
    <property type="match status" value="1"/>
</dbReference>
<keyword evidence="5" id="KW-0808">Transferase</keyword>
<evidence type="ECO:0000256" key="7">
    <source>
        <dbReference type="ARBA" id="ARBA00022824"/>
    </source>
</evidence>
<dbReference type="Pfam" id="PF09258">
    <property type="entry name" value="Glyco_transf_64"/>
    <property type="match status" value="1"/>
</dbReference>
<organism evidence="15">
    <name type="scientific">Mesocestoides corti</name>
    <name type="common">Flatworm</name>
    <dbReference type="NCBI Taxonomy" id="53468"/>
    <lineage>
        <taxon>Eukaryota</taxon>
        <taxon>Metazoa</taxon>
        <taxon>Spiralia</taxon>
        <taxon>Lophotrochozoa</taxon>
        <taxon>Platyhelminthes</taxon>
        <taxon>Cestoda</taxon>
        <taxon>Eucestoda</taxon>
        <taxon>Cyclophyllidea</taxon>
        <taxon>Mesocestoididae</taxon>
        <taxon>Mesocestoides</taxon>
    </lineage>
</organism>
<evidence type="ECO:0000256" key="4">
    <source>
        <dbReference type="ARBA" id="ARBA00022676"/>
    </source>
</evidence>
<keyword evidence="12" id="KW-0325">Glycoprotein</keyword>
<dbReference type="AlphaFoldDB" id="A0A5K3FUX5"/>
<name>A0A5K3FUX5_MESCO</name>
<keyword evidence="6" id="KW-0812">Transmembrane</keyword>
<evidence type="ECO:0000256" key="11">
    <source>
        <dbReference type="ARBA" id="ARBA00023157"/>
    </source>
</evidence>
<evidence type="ECO:0000313" key="15">
    <source>
        <dbReference type="WBParaSite" id="MCU_010229-RA"/>
    </source>
</evidence>
<proteinExistence type="inferred from homology"/>
<evidence type="ECO:0000256" key="3">
    <source>
        <dbReference type="ARBA" id="ARBA00010271"/>
    </source>
</evidence>
<dbReference type="Gene3D" id="3.90.550.10">
    <property type="entry name" value="Spore Coat Polysaccharide Biosynthesis Protein SpsA, Chain A"/>
    <property type="match status" value="1"/>
</dbReference>
<dbReference type="InterPro" id="IPR040911">
    <property type="entry name" value="Exostosin_GT47"/>
</dbReference>
<dbReference type="WBParaSite" id="MCU_010229-RA">
    <property type="protein sequence ID" value="MCU_010229-RA"/>
    <property type="gene ID" value="MCU_010229"/>
</dbReference>
<evidence type="ECO:0000256" key="12">
    <source>
        <dbReference type="ARBA" id="ARBA00023180"/>
    </source>
</evidence>
<dbReference type="GO" id="GO:0015012">
    <property type="term" value="P:heparan sulfate proteoglycan biosynthetic process"/>
    <property type="evidence" value="ECO:0007669"/>
    <property type="project" value="UniProtKB-ARBA"/>
</dbReference>
<accession>A0A5K3FUX5</accession>
<evidence type="ECO:0000259" key="13">
    <source>
        <dbReference type="Pfam" id="PF03016"/>
    </source>
</evidence>
<evidence type="ECO:0000256" key="2">
    <source>
        <dbReference type="ARBA" id="ARBA00004922"/>
    </source>
</evidence>
<evidence type="ECO:0000256" key="10">
    <source>
        <dbReference type="ARBA" id="ARBA00023136"/>
    </source>
</evidence>
<feature type="domain" description="Glycosyl transferase 64" evidence="14">
    <location>
        <begin position="484"/>
        <end position="736"/>
    </location>
</feature>
<evidence type="ECO:0000256" key="8">
    <source>
        <dbReference type="ARBA" id="ARBA00022968"/>
    </source>
</evidence>
<sequence>MKHYFRPFALIVSTKTRTVIFASLLLSFAPFILLFGKISSHLKPKISNSLLCDESTAPINKFNSHCTMDICFDSARCTSFKVYVYPDDPDAPRASANYRKILTAIRESPFYTPNPEEACLFVPSLDTLDRDPRSPRFIHNLQSRLNNLPFWSIQPRYAKQAKDNSTQKPHPGQNHLLFVLFPGSWPSYDVDDLRMDVGSAMLARASASRVRMRLGFDISFPLVTTNYPEWDQSPRFRPTQNGYIRLSLLTSFKGKRYVVGIGSETRNALFHIHNGKDIIMATTCKHMHNWNLYADARCATDNAYYETVSYENLLHNSTFCLVPRGRRLGSYRFLEVLEAGCIPVLLANDWELPFSEVIDWSQAAILADERTLSRLPELLRNFPDSRIVRMREQVRFIWDSYFRSIEAIVQVTLMSIRDRLTLRQKNYGVWNRRPGGVVFSETVTINDCEYPSPNLPPKCQDEINKGFTLIVTIRPPFCKDYLVRLKTLASVFTQSDDLKKAILVWQCSDTLPSSEKLSMRVFGSLPVSVSFAPLPPDMAPLDFVPPSPSNRFRPSHKDIPTIAIWSVELDVIKELELHQINAAYALWRQHPHRLIGFHERLHVWDNKSATWNYSVDTSAYGRFSMVLLNAAVYHRYYHTLYWRLTTAKLRETIDTLATGEDILFNCVVGYASRSAPLLLSTGGERPSSSSNQPTELVNYMGVSTMDTSHKPLITPTVVLSYRHTCLRAFANHFGPLQGAGVANALADSHIGIMNATNVPFLPLFTSNLRFVSSRNRL</sequence>
<comment type="similarity">
    <text evidence="3">Belongs to the glycosyltransferase 47 family.</text>
</comment>
<dbReference type="InterPro" id="IPR004263">
    <property type="entry name" value="Exostosin"/>
</dbReference>
<keyword evidence="4" id="KW-0328">Glycosyltransferase</keyword>
<protein>
    <submittedName>
        <fullName evidence="15">Exostosin domain-containing protein</fullName>
    </submittedName>
</protein>
<dbReference type="Pfam" id="PF03016">
    <property type="entry name" value="Exostosin_GT47"/>
    <property type="match status" value="1"/>
</dbReference>
<keyword evidence="11" id="KW-1015">Disulfide bond</keyword>
<evidence type="ECO:0000256" key="5">
    <source>
        <dbReference type="ARBA" id="ARBA00022679"/>
    </source>
</evidence>
<evidence type="ECO:0000259" key="14">
    <source>
        <dbReference type="Pfam" id="PF09258"/>
    </source>
</evidence>
<comment type="pathway">
    <text evidence="2">Protein modification; protein glycosylation.</text>
</comment>
<dbReference type="PANTHER" id="PTHR48261">
    <property type="entry name" value="ACETYLGLUCOSAMINYLTRANSFERASE"/>
    <property type="match status" value="1"/>
</dbReference>
<dbReference type="InterPro" id="IPR015338">
    <property type="entry name" value="GT64_dom"/>
</dbReference>
<feature type="domain" description="Exostosin GT47" evidence="13">
    <location>
        <begin position="77"/>
        <end position="381"/>
    </location>
</feature>
<keyword evidence="10" id="KW-0472">Membrane</keyword>
<evidence type="ECO:0000256" key="1">
    <source>
        <dbReference type="ARBA" id="ARBA00004648"/>
    </source>
</evidence>
<keyword evidence="8" id="KW-0735">Signal-anchor</keyword>
<dbReference type="InterPro" id="IPR029044">
    <property type="entry name" value="Nucleotide-diphossugar_trans"/>
</dbReference>
<reference evidence="15" key="1">
    <citation type="submission" date="2019-11" db="UniProtKB">
        <authorList>
            <consortium name="WormBaseParasite"/>
        </authorList>
    </citation>
    <scope>IDENTIFICATION</scope>
</reference>
<dbReference type="GO" id="GO:0005789">
    <property type="term" value="C:endoplasmic reticulum membrane"/>
    <property type="evidence" value="ECO:0007669"/>
    <property type="project" value="UniProtKB-SubCell"/>
</dbReference>